<dbReference type="InterPro" id="IPR020843">
    <property type="entry name" value="ER"/>
</dbReference>
<evidence type="ECO:0000256" key="2">
    <source>
        <dbReference type="ARBA" id="ARBA00023002"/>
    </source>
</evidence>
<dbReference type="InterPro" id="IPR011032">
    <property type="entry name" value="GroES-like_sf"/>
</dbReference>
<dbReference type="InterPro" id="IPR036291">
    <property type="entry name" value="NAD(P)-bd_dom_sf"/>
</dbReference>
<dbReference type="Pfam" id="PF00107">
    <property type="entry name" value="ADH_zinc_N"/>
    <property type="match status" value="1"/>
</dbReference>
<dbReference type="SUPFAM" id="SSF50129">
    <property type="entry name" value="GroES-like"/>
    <property type="match status" value="1"/>
</dbReference>
<evidence type="ECO:0000256" key="1">
    <source>
        <dbReference type="ARBA" id="ARBA00022857"/>
    </source>
</evidence>
<name>A0ABP8U3E1_9ACTN</name>
<evidence type="ECO:0000259" key="3">
    <source>
        <dbReference type="SMART" id="SM00829"/>
    </source>
</evidence>
<dbReference type="Gene3D" id="3.40.50.720">
    <property type="entry name" value="NAD(P)-binding Rossmann-like Domain"/>
    <property type="match status" value="1"/>
</dbReference>
<dbReference type="SUPFAM" id="SSF51735">
    <property type="entry name" value="NAD(P)-binding Rossmann-fold domains"/>
    <property type="match status" value="1"/>
</dbReference>
<keyword evidence="5" id="KW-1185">Reference proteome</keyword>
<evidence type="ECO:0000313" key="5">
    <source>
        <dbReference type="Proteomes" id="UP001501442"/>
    </source>
</evidence>
<feature type="domain" description="Enoyl reductase (ER)" evidence="3">
    <location>
        <begin position="16"/>
        <end position="369"/>
    </location>
</feature>
<dbReference type="EMBL" id="BAABHK010000002">
    <property type="protein sequence ID" value="GAA4622603.1"/>
    <property type="molecule type" value="Genomic_DNA"/>
</dbReference>
<dbReference type="InterPro" id="IPR013149">
    <property type="entry name" value="ADH-like_C"/>
</dbReference>
<keyword evidence="1" id="KW-0521">NADP</keyword>
<dbReference type="PANTHER" id="PTHR48106:SF18">
    <property type="entry name" value="QUINONE OXIDOREDUCTASE PIG3"/>
    <property type="match status" value="1"/>
</dbReference>
<proteinExistence type="predicted"/>
<dbReference type="SMART" id="SM00829">
    <property type="entry name" value="PKS_ER"/>
    <property type="match status" value="1"/>
</dbReference>
<protein>
    <submittedName>
        <fullName evidence="4">Zinc-binding dehydrogenase</fullName>
    </submittedName>
</protein>
<sequence length="371" mass="39146">MSTTSLELRSLITPEGELRLSLEEREIAPPGPDEVVIRVEAAPINPADLAVLLGPADVATLSVEATGGRPVTTATVPPHLVPRASARLGKSLPIGLEGAGVVVEAGAGARHLLGKVVSAGAGRMYTQYRKLPAFDVVPFPEGVTPQEGASAYVNPLTALGMLSTMRLEGHSALVHTAAASNLGQMLNKLCIADGVEVVNVVRSAEQEAILRVIGATHIVNSTHPDFRDQLTAAISETGATLAFDAVGGGPLGGLILAAMEAALVAKVPPNGPYGSPVHKQVYVYGRLDRSETTTPPTVGMAWGIGGWLLPYHLTRIGPEETRKLRERVAREITTTFASAYTSEISLAEALQPDVIRRYRRMATGEKYLVRP</sequence>
<dbReference type="Gene3D" id="3.90.180.10">
    <property type="entry name" value="Medium-chain alcohol dehydrogenases, catalytic domain"/>
    <property type="match status" value="1"/>
</dbReference>
<comment type="caution">
    <text evidence="4">The sequence shown here is derived from an EMBL/GenBank/DDBJ whole genome shotgun (WGS) entry which is preliminary data.</text>
</comment>
<gene>
    <name evidence="4" type="ORF">GCM10023196_015460</name>
</gene>
<dbReference type="Proteomes" id="UP001501442">
    <property type="component" value="Unassembled WGS sequence"/>
</dbReference>
<evidence type="ECO:0000313" key="4">
    <source>
        <dbReference type="EMBL" id="GAA4622603.1"/>
    </source>
</evidence>
<reference evidence="5" key="1">
    <citation type="journal article" date="2019" name="Int. J. Syst. Evol. Microbiol.">
        <title>The Global Catalogue of Microorganisms (GCM) 10K type strain sequencing project: providing services to taxonomists for standard genome sequencing and annotation.</title>
        <authorList>
            <consortium name="The Broad Institute Genomics Platform"/>
            <consortium name="The Broad Institute Genome Sequencing Center for Infectious Disease"/>
            <person name="Wu L."/>
            <person name="Ma J."/>
        </authorList>
    </citation>
    <scope>NUCLEOTIDE SEQUENCE [LARGE SCALE GENOMIC DNA]</scope>
    <source>
        <strain evidence="5">JCM 17939</strain>
    </source>
</reference>
<dbReference type="PANTHER" id="PTHR48106">
    <property type="entry name" value="QUINONE OXIDOREDUCTASE PIG3-RELATED"/>
    <property type="match status" value="1"/>
</dbReference>
<organism evidence="4 5">
    <name type="scientific">Actinoallomurus vinaceus</name>
    <dbReference type="NCBI Taxonomy" id="1080074"/>
    <lineage>
        <taxon>Bacteria</taxon>
        <taxon>Bacillati</taxon>
        <taxon>Actinomycetota</taxon>
        <taxon>Actinomycetes</taxon>
        <taxon>Streptosporangiales</taxon>
        <taxon>Thermomonosporaceae</taxon>
        <taxon>Actinoallomurus</taxon>
    </lineage>
</organism>
<keyword evidence="2" id="KW-0560">Oxidoreductase</keyword>
<dbReference type="RefSeq" id="WP_345429953.1">
    <property type="nucleotide sequence ID" value="NZ_BAABHK010000002.1"/>
</dbReference>
<accession>A0ABP8U3E1</accession>